<dbReference type="Proteomes" id="UP000219467">
    <property type="component" value="Unassembled WGS sequence"/>
</dbReference>
<dbReference type="GO" id="GO:0051604">
    <property type="term" value="P:protein maturation"/>
    <property type="evidence" value="ECO:0007669"/>
    <property type="project" value="TreeGrafter"/>
</dbReference>
<evidence type="ECO:0000256" key="6">
    <source>
        <dbReference type="ARBA" id="ARBA00022833"/>
    </source>
</evidence>
<evidence type="ECO:0000259" key="12">
    <source>
        <dbReference type="PROSITE" id="PS51163"/>
    </source>
</evidence>
<accession>A0A285CNP9</accession>
<evidence type="ECO:0000256" key="1">
    <source>
        <dbReference type="ARBA" id="ARBA00004711"/>
    </source>
</evidence>
<dbReference type="InterPro" id="IPR051060">
    <property type="entry name" value="Carbamoyltrans_HypF-like"/>
</dbReference>
<feature type="region of interest" description="Disordered" evidence="10">
    <location>
        <begin position="1"/>
        <end position="32"/>
    </location>
</feature>
<keyword evidence="4" id="KW-0479">Metal-binding</keyword>
<dbReference type="Gene3D" id="3.30.110.120">
    <property type="match status" value="1"/>
</dbReference>
<sequence>MTKRRGPPGGLSAPRPPRGYLGQNEEGGGDDGLEVRVRGQVQGVGFRPFVWQLARARGLRGEVLNDAAGVLIRVAGADLDGFLRALRAEAPPLARVDAIEAVPARVEAEGFVIAASAGGVVATRVVPDAATCPECLAEIRGEGRRRGYAFTNCTHCGPRFSILRELPYDRARTSMVGFLMCPDCLAEYGDPADRRFHAQPIACPMCGPRLWLEVDGAEVAGDAVAGAAALLASGGILGVKGLGGFHLACDARNGAALARLRARKRRPGKPFALMATEAMAEGFAVLGAADRALLRDPAAPVVLLPSRGVLPEGVAPGMATLGVMLPYTPLHHLLLEAFAGPLVMTSGNLSGEPQVIGNDAARDKLSGFVDGFLMHDREILRRLDDSVERADPPMVLRRGRGRAPGTLALPQGFERAPQVLAMGGQVKAAICLLKDGQALLSHHLGDLDDALTHEEFGRAITDHAALFDHRAELVAVDLHPGYRATQAGLAMGLPVETVQHHHAHLASCLADALWPLDGGPVAGIVLDGTGFGPDGTIWGGELLLVDWCGFERVAHLHPAPLPGGEAAAREPWRNALVRLDAAGLSDLADRLFADRPRAVVRRAVAAGVNAPMASSAGRLFDAVAACLGLCPDRQSYEGEAAMRLEALPGVGEPYPFAGLDPAPMFRALAADLVAGVAPGVMAERFHLGLARAFCAPARALWAEGRAQAVALTGGCFQNARLLRACLGELEGVPVLRHRAVPANDGGLALGQALVAAARHIGAAEAP</sequence>
<dbReference type="InterPro" id="IPR055128">
    <property type="entry name" value="HypF_C_2"/>
</dbReference>
<dbReference type="GO" id="GO:0016874">
    <property type="term" value="F:ligase activity"/>
    <property type="evidence" value="ECO:0007669"/>
    <property type="project" value="UniProtKB-UniRule"/>
</dbReference>
<dbReference type="GO" id="GO:0008270">
    <property type="term" value="F:zinc ion binding"/>
    <property type="evidence" value="ECO:0007669"/>
    <property type="project" value="UniProtKB-KW"/>
</dbReference>
<comment type="function">
    <text evidence="8">Involved in the maturation of [NiFe] hydrogenases. Along with HypE, it catalyzes the synthesis of the CN ligands of the active site iron of [NiFe]-hydrogenases. HypF functions as a carbamoyl transferase using carbamoylphosphate as a substrate and transferring the carboxamido moiety in an ATP-dependent reaction to the thiolate of the C-terminal cysteine of HypE yielding a protein-S-carboxamide.</text>
</comment>
<dbReference type="InterPro" id="IPR006070">
    <property type="entry name" value="Sua5-like_dom"/>
</dbReference>
<comment type="catalytic activity">
    <reaction evidence="7 8">
        <text>C-terminal L-cysteinyl-[HypE protein] + carbamoyl phosphate + ATP + H2O = C-terminal S-carboxamide-L-cysteinyl-[HypE protein] + AMP + phosphate + diphosphate + H(+)</text>
        <dbReference type="Rhea" id="RHEA:55636"/>
        <dbReference type="Rhea" id="RHEA-COMP:14247"/>
        <dbReference type="Rhea" id="RHEA-COMP:14392"/>
        <dbReference type="ChEBI" id="CHEBI:15377"/>
        <dbReference type="ChEBI" id="CHEBI:15378"/>
        <dbReference type="ChEBI" id="CHEBI:30616"/>
        <dbReference type="ChEBI" id="CHEBI:33019"/>
        <dbReference type="ChEBI" id="CHEBI:43474"/>
        <dbReference type="ChEBI" id="CHEBI:58228"/>
        <dbReference type="ChEBI" id="CHEBI:76913"/>
        <dbReference type="ChEBI" id="CHEBI:139126"/>
        <dbReference type="ChEBI" id="CHEBI:456215"/>
    </reaction>
</comment>
<dbReference type="PROSITE" id="PS00150">
    <property type="entry name" value="ACYLPHOSPHATASE_1"/>
    <property type="match status" value="1"/>
</dbReference>
<comment type="catalytic activity">
    <reaction evidence="9">
        <text>an acyl phosphate + H2O = a carboxylate + phosphate + H(+)</text>
        <dbReference type="Rhea" id="RHEA:14965"/>
        <dbReference type="ChEBI" id="CHEBI:15377"/>
        <dbReference type="ChEBI" id="CHEBI:15378"/>
        <dbReference type="ChEBI" id="CHEBI:29067"/>
        <dbReference type="ChEBI" id="CHEBI:43474"/>
        <dbReference type="ChEBI" id="CHEBI:59918"/>
        <dbReference type="EC" id="3.6.1.7"/>
    </reaction>
</comment>
<dbReference type="InterPro" id="IPR017968">
    <property type="entry name" value="Acylphosphatase_CS"/>
</dbReference>
<dbReference type="InterPro" id="IPR036046">
    <property type="entry name" value="Acylphosphatase-like_dom_sf"/>
</dbReference>
<comment type="pathway">
    <text evidence="1 8">Protein modification; [NiFe] hydrogenase maturation.</text>
</comment>
<organism evidence="13 14">
    <name type="scientific">Cereibacter ovatus</name>
    <dbReference type="NCBI Taxonomy" id="439529"/>
    <lineage>
        <taxon>Bacteria</taxon>
        <taxon>Pseudomonadati</taxon>
        <taxon>Pseudomonadota</taxon>
        <taxon>Alphaproteobacteria</taxon>
        <taxon>Rhodobacterales</taxon>
        <taxon>Paracoccaceae</taxon>
        <taxon>Cereibacter</taxon>
    </lineage>
</organism>
<dbReference type="GO" id="GO:0003998">
    <property type="term" value="F:acylphosphatase activity"/>
    <property type="evidence" value="ECO:0007669"/>
    <property type="project" value="UniProtKB-EC"/>
</dbReference>
<keyword evidence="9" id="KW-0378">Hydrolase</keyword>
<dbReference type="PANTHER" id="PTHR42959:SF1">
    <property type="entry name" value="CARBAMOYLTRANSFERASE HYPF"/>
    <property type="match status" value="1"/>
</dbReference>
<name>A0A285CNP9_9RHOB</name>
<evidence type="ECO:0000256" key="7">
    <source>
        <dbReference type="ARBA" id="ARBA00048220"/>
    </source>
</evidence>
<dbReference type="Pfam" id="PF07503">
    <property type="entry name" value="zf-HYPF"/>
    <property type="match status" value="2"/>
</dbReference>
<reference evidence="14" key="1">
    <citation type="submission" date="2017-08" db="EMBL/GenBank/DDBJ databases">
        <authorList>
            <person name="Varghese N."/>
            <person name="Submissions S."/>
        </authorList>
    </citation>
    <scope>NUCLEOTIDE SEQUENCE [LARGE SCALE GENOMIC DNA]</scope>
    <source>
        <strain evidence="14">JA234</strain>
    </source>
</reference>
<dbReference type="UniPathway" id="UPA00335"/>
<gene>
    <name evidence="13" type="ORF">SAMN05878503_103154</name>
</gene>
<dbReference type="EC" id="6.2.-.-" evidence="8"/>
<dbReference type="Pfam" id="PF22521">
    <property type="entry name" value="HypF_C_2"/>
    <property type="match status" value="1"/>
</dbReference>
<dbReference type="PROSITE" id="PS51163">
    <property type="entry name" value="YRDC"/>
    <property type="match status" value="1"/>
</dbReference>
<dbReference type="NCBIfam" id="TIGR00143">
    <property type="entry name" value="hypF"/>
    <property type="match status" value="1"/>
</dbReference>
<dbReference type="Gene3D" id="3.30.420.360">
    <property type="match status" value="1"/>
</dbReference>
<evidence type="ECO:0000256" key="5">
    <source>
        <dbReference type="ARBA" id="ARBA00022771"/>
    </source>
</evidence>
<dbReference type="Gene3D" id="3.30.420.40">
    <property type="match status" value="1"/>
</dbReference>
<dbReference type="PROSITE" id="PS51160">
    <property type="entry name" value="ACYLPHOSPHATASE_3"/>
    <property type="match status" value="1"/>
</dbReference>
<dbReference type="GO" id="GO:0016743">
    <property type="term" value="F:carboxyl- or carbamoyltransferase activity"/>
    <property type="evidence" value="ECO:0007669"/>
    <property type="project" value="UniProtKB-UniRule"/>
</dbReference>
<evidence type="ECO:0000256" key="2">
    <source>
        <dbReference type="ARBA" id="ARBA00008097"/>
    </source>
</evidence>
<dbReference type="InterPro" id="IPR001792">
    <property type="entry name" value="Acylphosphatase-like_dom"/>
</dbReference>
<dbReference type="SUPFAM" id="SSF55821">
    <property type="entry name" value="YrdC/RibB"/>
    <property type="match status" value="1"/>
</dbReference>
<dbReference type="EMBL" id="OAOQ01000003">
    <property type="protein sequence ID" value="SNX69167.1"/>
    <property type="molecule type" value="Genomic_DNA"/>
</dbReference>
<keyword evidence="5" id="KW-0863">Zinc-finger</keyword>
<proteinExistence type="inferred from homology"/>
<dbReference type="Pfam" id="PF01300">
    <property type="entry name" value="Sua5_yciO_yrdC"/>
    <property type="match status" value="1"/>
</dbReference>
<evidence type="ECO:0000313" key="13">
    <source>
        <dbReference type="EMBL" id="SNX69167.1"/>
    </source>
</evidence>
<dbReference type="Gene3D" id="3.90.870.50">
    <property type="match status" value="1"/>
</dbReference>
<keyword evidence="3" id="KW-0436">Ligase</keyword>
<dbReference type="GO" id="GO:0003725">
    <property type="term" value="F:double-stranded RNA binding"/>
    <property type="evidence" value="ECO:0007669"/>
    <property type="project" value="InterPro"/>
</dbReference>
<evidence type="ECO:0000256" key="10">
    <source>
        <dbReference type="SAM" id="MobiDB-lite"/>
    </source>
</evidence>
<dbReference type="OrthoDB" id="9808093at2"/>
<dbReference type="InterPro" id="IPR017945">
    <property type="entry name" value="DHBP_synth_RibB-like_a/b_dom"/>
</dbReference>
<dbReference type="AlphaFoldDB" id="A0A285CNP9"/>
<dbReference type="PIRSF" id="PIRSF006256">
    <property type="entry name" value="CMPcnvr_hdrg_mat"/>
    <property type="match status" value="1"/>
</dbReference>
<evidence type="ECO:0000256" key="4">
    <source>
        <dbReference type="ARBA" id="ARBA00022723"/>
    </source>
</evidence>
<feature type="active site" evidence="9">
    <location>
        <position position="47"/>
    </location>
</feature>
<evidence type="ECO:0000256" key="3">
    <source>
        <dbReference type="ARBA" id="ARBA00022598"/>
    </source>
</evidence>
<feature type="active site" evidence="9">
    <location>
        <position position="65"/>
    </location>
</feature>
<keyword evidence="14" id="KW-1185">Reference proteome</keyword>
<dbReference type="SUPFAM" id="SSF54975">
    <property type="entry name" value="Acylphosphatase/BLUF domain-like"/>
    <property type="match status" value="1"/>
</dbReference>
<evidence type="ECO:0000259" key="11">
    <source>
        <dbReference type="PROSITE" id="PS51160"/>
    </source>
</evidence>
<evidence type="ECO:0000313" key="14">
    <source>
        <dbReference type="Proteomes" id="UP000219467"/>
    </source>
</evidence>
<feature type="domain" description="Acylphosphatase-like" evidence="11">
    <location>
        <begin position="32"/>
        <end position="115"/>
    </location>
</feature>
<dbReference type="Pfam" id="PF00708">
    <property type="entry name" value="Acylphosphatase"/>
    <property type="match status" value="1"/>
</dbReference>
<dbReference type="InterPro" id="IPR041440">
    <property type="entry name" value="HypF_C"/>
</dbReference>
<dbReference type="PANTHER" id="PTHR42959">
    <property type="entry name" value="CARBAMOYLTRANSFERASE"/>
    <property type="match status" value="1"/>
</dbReference>
<dbReference type="Pfam" id="PF17788">
    <property type="entry name" value="HypF_C"/>
    <property type="match status" value="1"/>
</dbReference>
<feature type="domain" description="YrdC-like" evidence="12">
    <location>
        <begin position="221"/>
        <end position="401"/>
    </location>
</feature>
<keyword evidence="13" id="KW-0808">Transferase</keyword>
<dbReference type="InterPro" id="IPR004421">
    <property type="entry name" value="Carbamoyltransferase_HypF"/>
</dbReference>
<comment type="similarity">
    <text evidence="2 8">Belongs to the carbamoyltransferase HypF family.</text>
</comment>
<evidence type="ECO:0000256" key="9">
    <source>
        <dbReference type="PROSITE-ProRule" id="PRU00520"/>
    </source>
</evidence>
<evidence type="ECO:0000256" key="8">
    <source>
        <dbReference type="PIRNR" id="PIRNR006256"/>
    </source>
</evidence>
<keyword evidence="6" id="KW-0862">Zinc</keyword>
<dbReference type="InterPro" id="IPR011125">
    <property type="entry name" value="Znf_HypF"/>
</dbReference>
<protein>
    <recommendedName>
        <fullName evidence="8">Carbamoyltransferase HypF</fullName>
        <ecNumber evidence="8">6.2.-.-</ecNumber>
    </recommendedName>
</protein>